<organism evidence="2 3">
    <name type="scientific">Ephemerocybe angulata</name>
    <dbReference type="NCBI Taxonomy" id="980116"/>
    <lineage>
        <taxon>Eukaryota</taxon>
        <taxon>Fungi</taxon>
        <taxon>Dikarya</taxon>
        <taxon>Basidiomycota</taxon>
        <taxon>Agaricomycotina</taxon>
        <taxon>Agaricomycetes</taxon>
        <taxon>Agaricomycetidae</taxon>
        <taxon>Agaricales</taxon>
        <taxon>Agaricineae</taxon>
        <taxon>Psathyrellaceae</taxon>
        <taxon>Ephemerocybe</taxon>
    </lineage>
</organism>
<gene>
    <name evidence="2" type="ORF">D9611_009583</name>
</gene>
<comment type="caution">
    <text evidence="2">The sequence shown here is derived from an EMBL/GenBank/DDBJ whole genome shotgun (WGS) entry which is preliminary data.</text>
</comment>
<feature type="compositionally biased region" description="Basic and acidic residues" evidence="1">
    <location>
        <begin position="37"/>
        <end position="54"/>
    </location>
</feature>
<dbReference type="AlphaFoldDB" id="A0A8H5C626"/>
<evidence type="ECO:0000256" key="1">
    <source>
        <dbReference type="SAM" id="MobiDB-lite"/>
    </source>
</evidence>
<proteinExistence type="predicted"/>
<evidence type="ECO:0000313" key="2">
    <source>
        <dbReference type="EMBL" id="KAF5335794.1"/>
    </source>
</evidence>
<sequence>MACLSPDVDLAPTPPNAHPSSAHAPSLHLISGLVPPTDERTMRHNRRAEEHGDGRLSVLSKDIGILARDIHSESVKNFAPECYPMNLPATRRLLSQHATTITTTAEISQFSYLHEQQYPRWNPYAAGGRKG</sequence>
<name>A0A8H5C626_9AGAR</name>
<feature type="compositionally biased region" description="Low complexity" evidence="1">
    <location>
        <begin position="18"/>
        <end position="28"/>
    </location>
</feature>
<feature type="region of interest" description="Disordered" evidence="1">
    <location>
        <begin position="1"/>
        <end position="55"/>
    </location>
</feature>
<dbReference type="Proteomes" id="UP000541558">
    <property type="component" value="Unassembled WGS sequence"/>
</dbReference>
<dbReference type="EMBL" id="JAACJK010000060">
    <property type="protein sequence ID" value="KAF5335794.1"/>
    <property type="molecule type" value="Genomic_DNA"/>
</dbReference>
<keyword evidence="3" id="KW-1185">Reference proteome</keyword>
<reference evidence="2 3" key="1">
    <citation type="journal article" date="2020" name="ISME J.">
        <title>Uncovering the hidden diversity of litter-decomposition mechanisms in mushroom-forming fungi.</title>
        <authorList>
            <person name="Floudas D."/>
            <person name="Bentzer J."/>
            <person name="Ahren D."/>
            <person name="Johansson T."/>
            <person name="Persson P."/>
            <person name="Tunlid A."/>
        </authorList>
    </citation>
    <scope>NUCLEOTIDE SEQUENCE [LARGE SCALE GENOMIC DNA]</scope>
    <source>
        <strain evidence="2 3">CBS 175.51</strain>
    </source>
</reference>
<accession>A0A8H5C626</accession>
<protein>
    <submittedName>
        <fullName evidence="2">Uncharacterized protein</fullName>
    </submittedName>
</protein>
<evidence type="ECO:0000313" key="3">
    <source>
        <dbReference type="Proteomes" id="UP000541558"/>
    </source>
</evidence>